<dbReference type="Proteomes" id="UP000192674">
    <property type="component" value="Unassembled WGS sequence"/>
</dbReference>
<dbReference type="OrthoDB" id="3557251at2"/>
<reference evidence="2 3" key="1">
    <citation type="submission" date="2017-04" db="EMBL/GenBank/DDBJ databases">
        <authorList>
            <person name="Afonso C.L."/>
            <person name="Miller P.J."/>
            <person name="Scott M.A."/>
            <person name="Spackman E."/>
            <person name="Goraichik I."/>
            <person name="Dimitrov K.M."/>
            <person name="Suarez D.L."/>
            <person name="Swayne D.E."/>
        </authorList>
    </citation>
    <scope>NUCLEOTIDE SEQUENCE [LARGE SCALE GENOMIC DNA]</scope>
    <source>
        <strain evidence="2 3">DSM 43828</strain>
    </source>
</reference>
<dbReference type="RefSeq" id="WP_084430168.1">
    <property type="nucleotide sequence ID" value="NZ_FWXV01000005.1"/>
</dbReference>
<evidence type="ECO:0000313" key="3">
    <source>
        <dbReference type="Proteomes" id="UP000192674"/>
    </source>
</evidence>
<dbReference type="AlphaFoldDB" id="A0A1W2FAQ6"/>
<proteinExistence type="predicted"/>
<evidence type="ECO:0000256" key="1">
    <source>
        <dbReference type="SAM" id="Phobius"/>
    </source>
</evidence>
<organism evidence="2 3">
    <name type="scientific">Kibdelosporangium aridum</name>
    <dbReference type="NCBI Taxonomy" id="2030"/>
    <lineage>
        <taxon>Bacteria</taxon>
        <taxon>Bacillati</taxon>
        <taxon>Actinomycetota</taxon>
        <taxon>Actinomycetes</taxon>
        <taxon>Pseudonocardiales</taxon>
        <taxon>Pseudonocardiaceae</taxon>
        <taxon>Kibdelosporangium</taxon>
    </lineage>
</organism>
<keyword evidence="1" id="KW-0812">Transmembrane</keyword>
<feature type="transmembrane region" description="Helical" evidence="1">
    <location>
        <begin position="38"/>
        <end position="59"/>
    </location>
</feature>
<accession>A0A1W2FAQ6</accession>
<dbReference type="EMBL" id="FWXV01000005">
    <property type="protein sequence ID" value="SMD18934.1"/>
    <property type="molecule type" value="Genomic_DNA"/>
</dbReference>
<evidence type="ECO:0000313" key="2">
    <source>
        <dbReference type="EMBL" id="SMD18934.1"/>
    </source>
</evidence>
<keyword evidence="1" id="KW-0472">Membrane</keyword>
<gene>
    <name evidence="2" type="ORF">SAMN05661093_05972</name>
</gene>
<keyword evidence="1" id="KW-1133">Transmembrane helix</keyword>
<keyword evidence="3" id="KW-1185">Reference proteome</keyword>
<name>A0A1W2FAQ6_KIBAR</name>
<sequence length="425" mass="45319">MNDIFDVHEERQLPESVRADARRRILADIHRPNRTVGWAPLAIAAAVVLLAAGAVTFTVTTNRSQELPPATAESQNRFVTPEEMYSVKDLQAPPEQAARCAAAGAGEWRPLMTASARGATVITYSTEAGPRFCELTPSTVTLSAPIVGASAAGTARATFVSAAGTVAGVLDPAFRTMQIGPGDRQAGRTLAVVRDGVFVSPNNLPLGSRGLTIALGGTPEIMGDVRSVPATEVPSVTPAVVDRPQSPGNPDSDGARRLADCFTREFSFRPVDPANWEATESLQLTKDETLQLGRYGNLLAVCVVSADRVSLKIDEETFSNGYRDLEVPSNPYLFSTTVFYDFRQRPGGSGDSDTVVVAGLVKSADVASVSISRPESPDVRADVHNGTFALPNIWLNEGTLEQRHKSEITVLDAKGTVLARLPIRI</sequence>
<protein>
    <submittedName>
        <fullName evidence="2">Uncharacterized protein</fullName>
    </submittedName>
</protein>